<keyword evidence="3 6" id="KW-0812">Transmembrane</keyword>
<dbReference type="Gramene" id="Pp3c21_20860V3.2">
    <property type="protein sequence ID" value="Pp3c21_20860V3.2"/>
    <property type="gene ID" value="Pp3c21_20860"/>
</dbReference>
<feature type="transmembrane region" description="Helical" evidence="6">
    <location>
        <begin position="430"/>
        <end position="448"/>
    </location>
</feature>
<dbReference type="Pfam" id="PF00860">
    <property type="entry name" value="Xan_ur_permease"/>
    <property type="match status" value="1"/>
</dbReference>
<feature type="transmembrane region" description="Helical" evidence="6">
    <location>
        <begin position="78"/>
        <end position="99"/>
    </location>
</feature>
<accession>A9TGX2</accession>
<dbReference type="OMA" id="VRIWMDA"/>
<evidence type="ECO:0000313" key="7">
    <source>
        <dbReference type="EMBL" id="PNR32329.1"/>
    </source>
</evidence>
<comment type="similarity">
    <text evidence="2">Belongs to the nucleobase:cation symporter-2 (NCS2) (TC 2.A.40) family.</text>
</comment>
<evidence type="ECO:0000313" key="9">
    <source>
        <dbReference type="Proteomes" id="UP000006727"/>
    </source>
</evidence>
<sequence>MAGGGPVAPAGKGGEDLNHHALEQLPGLAYCINDNPRWPEAIVLAFQHYLTMVGTAVLIPLLIFRADTGGTPFYTHDLVRVIQTVLFVSGINTFIQTTLGTRLPAVMGNSFYFLAPTISIITSPSLAYIDDPHERFVRSMREVQGAYIAGSALNIILGFSGLWGIAARFTSPIVVAPVTALVGLGLFERGFPGVAKCVEVGIPALLVILLFSQYLKHFHYRDVHFFERFPIIVGVTLVWAYAAILTVAGAYDHASTLGQLNCRTDRSGLVSAAPWVRVPYPLQWGAPTFDAGNAFAIMIAAFAALVESTGGFYAISRLAGATPPPPHVISRGIGWQGIGVLLNGVFGTFTGATVAPENAGLIGLTRVGSRRVIQISSAFMIFFALFGKFGGIIASIPQPIVAAILCVTFGTVVGTGISQLQFANMNMTRNIFIIGVSIFLGLSVPEYFREFTVRAGHGPVHTGARWFNDIVNGFFSAPIIVALIVSAFLDNTLTRHVSKKDRGMLWMRKFRVFNYDPRNLEFYRLPMGLHKFFPPS</sequence>
<reference evidence="7 9" key="1">
    <citation type="journal article" date="2008" name="Science">
        <title>The Physcomitrella genome reveals evolutionary insights into the conquest of land by plants.</title>
        <authorList>
            <person name="Rensing S."/>
            <person name="Lang D."/>
            <person name="Zimmer A."/>
            <person name="Terry A."/>
            <person name="Salamov A."/>
            <person name="Shapiro H."/>
            <person name="Nishiyama T."/>
            <person name="Perroud P.-F."/>
            <person name="Lindquist E."/>
            <person name="Kamisugi Y."/>
            <person name="Tanahashi T."/>
            <person name="Sakakibara K."/>
            <person name="Fujita T."/>
            <person name="Oishi K."/>
            <person name="Shin-I T."/>
            <person name="Kuroki Y."/>
            <person name="Toyoda A."/>
            <person name="Suzuki Y."/>
            <person name="Hashimoto A."/>
            <person name="Yamaguchi K."/>
            <person name="Sugano A."/>
            <person name="Kohara Y."/>
            <person name="Fujiyama A."/>
            <person name="Anterola A."/>
            <person name="Aoki S."/>
            <person name="Ashton N."/>
            <person name="Barbazuk W.B."/>
            <person name="Barker E."/>
            <person name="Bennetzen J."/>
            <person name="Bezanilla M."/>
            <person name="Blankenship R."/>
            <person name="Cho S.H."/>
            <person name="Dutcher S."/>
            <person name="Estelle M."/>
            <person name="Fawcett J.A."/>
            <person name="Gundlach H."/>
            <person name="Hanada K."/>
            <person name="Heyl A."/>
            <person name="Hicks K.A."/>
            <person name="Hugh J."/>
            <person name="Lohr M."/>
            <person name="Mayer K."/>
            <person name="Melkozernov A."/>
            <person name="Murata T."/>
            <person name="Nelson D."/>
            <person name="Pils B."/>
            <person name="Prigge M."/>
            <person name="Reiss B."/>
            <person name="Renner T."/>
            <person name="Rombauts S."/>
            <person name="Rushton P."/>
            <person name="Sanderfoot A."/>
            <person name="Schween G."/>
            <person name="Shiu S.-H."/>
            <person name="Stueber K."/>
            <person name="Theodoulou F.L."/>
            <person name="Tu H."/>
            <person name="Van de Peer Y."/>
            <person name="Verrier P.J."/>
            <person name="Waters E."/>
            <person name="Wood A."/>
            <person name="Yang L."/>
            <person name="Cove D."/>
            <person name="Cuming A."/>
            <person name="Hasebe M."/>
            <person name="Lucas S."/>
            <person name="Mishler D.B."/>
            <person name="Reski R."/>
            <person name="Grigoriev I."/>
            <person name="Quatrano R.S."/>
            <person name="Boore J.L."/>
        </authorList>
    </citation>
    <scope>NUCLEOTIDE SEQUENCE [LARGE SCALE GENOMIC DNA]</scope>
    <source>
        <strain evidence="8 9">cv. Gransden 2004</strain>
    </source>
</reference>
<proteinExistence type="inferred from homology"/>
<dbReference type="EnsemblPlants" id="Pp3c21_20860V3.2">
    <property type="protein sequence ID" value="Pp3c21_20860V3.2"/>
    <property type="gene ID" value="Pp3c21_20860"/>
</dbReference>
<dbReference type="PaxDb" id="3218-PP1S228_5V6.1"/>
<dbReference type="Proteomes" id="UP000006727">
    <property type="component" value="Chromosome 21"/>
</dbReference>
<dbReference type="KEGG" id="ppp:112273981"/>
<feature type="transmembrane region" description="Helical" evidence="6">
    <location>
        <begin position="111"/>
        <end position="129"/>
    </location>
</feature>
<protein>
    <submittedName>
        <fullName evidence="7 8">Uncharacterized protein</fullName>
    </submittedName>
</protein>
<reference evidence="8" key="3">
    <citation type="submission" date="2020-12" db="UniProtKB">
        <authorList>
            <consortium name="EnsemblPlants"/>
        </authorList>
    </citation>
    <scope>IDENTIFICATION</scope>
</reference>
<dbReference type="RefSeq" id="XP_024358868.1">
    <property type="nucleotide sequence ID" value="XM_024503100.2"/>
</dbReference>
<evidence type="ECO:0000313" key="8">
    <source>
        <dbReference type="EnsemblPlants" id="Pp3c21_20860V3.1"/>
    </source>
</evidence>
<feature type="transmembrane region" description="Helical" evidence="6">
    <location>
        <begin position="375"/>
        <end position="394"/>
    </location>
</feature>
<feature type="transmembrane region" description="Helical" evidence="6">
    <location>
        <begin position="294"/>
        <end position="315"/>
    </location>
</feature>
<dbReference type="HOGENOM" id="CLU_017959_5_3_1"/>
<feature type="transmembrane region" description="Helical" evidence="6">
    <location>
        <begin position="194"/>
        <end position="211"/>
    </location>
</feature>
<dbReference type="GO" id="GO:0016020">
    <property type="term" value="C:membrane"/>
    <property type="evidence" value="ECO:0007669"/>
    <property type="project" value="UniProtKB-SubCell"/>
</dbReference>
<organism evidence="7">
    <name type="scientific">Physcomitrium patens</name>
    <name type="common">Spreading-leaved earth moss</name>
    <name type="synonym">Physcomitrella patens</name>
    <dbReference type="NCBI Taxonomy" id="3218"/>
    <lineage>
        <taxon>Eukaryota</taxon>
        <taxon>Viridiplantae</taxon>
        <taxon>Streptophyta</taxon>
        <taxon>Embryophyta</taxon>
        <taxon>Bryophyta</taxon>
        <taxon>Bryophytina</taxon>
        <taxon>Bryopsida</taxon>
        <taxon>Funariidae</taxon>
        <taxon>Funariales</taxon>
        <taxon>Funariaceae</taxon>
        <taxon>Physcomitrium</taxon>
    </lineage>
</organism>
<dbReference type="eggNOG" id="KOG1292">
    <property type="taxonomic scope" value="Eukaryota"/>
</dbReference>
<dbReference type="OrthoDB" id="1641903at2759"/>
<keyword evidence="5 6" id="KW-0472">Membrane</keyword>
<feature type="transmembrane region" description="Helical" evidence="6">
    <location>
        <begin position="400"/>
        <end position="418"/>
    </location>
</feature>
<dbReference type="InterPro" id="IPR006043">
    <property type="entry name" value="NCS2"/>
</dbReference>
<dbReference type="PANTHER" id="PTHR11119">
    <property type="entry name" value="XANTHINE-URACIL / VITAMIN C PERMEASE FAMILY MEMBER"/>
    <property type="match status" value="1"/>
</dbReference>
<dbReference type="Gramene" id="Pp3c21_20860V3.1">
    <property type="protein sequence ID" value="Pp3c21_20860V3.1"/>
    <property type="gene ID" value="Pp3c21_20860"/>
</dbReference>
<keyword evidence="9" id="KW-1185">Reference proteome</keyword>
<feature type="transmembrane region" description="Helical" evidence="6">
    <location>
        <begin position="145"/>
        <end position="163"/>
    </location>
</feature>
<dbReference type="EnsemblPlants" id="Pp3c21_20860V3.1">
    <property type="protein sequence ID" value="Pp3c21_20860V3.1"/>
    <property type="gene ID" value="Pp3c21_20860"/>
</dbReference>
<evidence type="ECO:0000256" key="2">
    <source>
        <dbReference type="ARBA" id="ARBA00008821"/>
    </source>
</evidence>
<dbReference type="GeneID" id="112273981"/>
<dbReference type="STRING" id="3218.A9TGX2"/>
<dbReference type="GO" id="GO:0022857">
    <property type="term" value="F:transmembrane transporter activity"/>
    <property type="evidence" value="ECO:0007669"/>
    <property type="project" value="InterPro"/>
</dbReference>
<evidence type="ECO:0000256" key="1">
    <source>
        <dbReference type="ARBA" id="ARBA00004141"/>
    </source>
</evidence>
<comment type="subcellular location">
    <subcellularLocation>
        <location evidence="1">Membrane</location>
        <topology evidence="1">Multi-pass membrane protein</topology>
    </subcellularLocation>
</comment>
<dbReference type="EMBL" id="ABEU02000021">
    <property type="protein sequence ID" value="PNR32329.1"/>
    <property type="molecule type" value="Genomic_DNA"/>
</dbReference>
<evidence type="ECO:0000256" key="6">
    <source>
        <dbReference type="SAM" id="Phobius"/>
    </source>
</evidence>
<evidence type="ECO:0000256" key="3">
    <source>
        <dbReference type="ARBA" id="ARBA00022692"/>
    </source>
</evidence>
<reference evidence="7 9" key="2">
    <citation type="journal article" date="2018" name="Plant J.">
        <title>The Physcomitrella patens chromosome-scale assembly reveals moss genome structure and evolution.</title>
        <authorList>
            <person name="Lang D."/>
            <person name="Ullrich K.K."/>
            <person name="Murat F."/>
            <person name="Fuchs J."/>
            <person name="Jenkins J."/>
            <person name="Haas F.B."/>
            <person name="Piednoel M."/>
            <person name="Gundlach H."/>
            <person name="Van Bel M."/>
            <person name="Meyberg R."/>
            <person name="Vives C."/>
            <person name="Morata J."/>
            <person name="Symeonidi A."/>
            <person name="Hiss M."/>
            <person name="Muchero W."/>
            <person name="Kamisugi Y."/>
            <person name="Saleh O."/>
            <person name="Blanc G."/>
            <person name="Decker E.L."/>
            <person name="van Gessel N."/>
            <person name="Grimwood J."/>
            <person name="Hayes R.D."/>
            <person name="Graham S.W."/>
            <person name="Gunter L.E."/>
            <person name="McDaniel S.F."/>
            <person name="Hoernstein S.N.W."/>
            <person name="Larsson A."/>
            <person name="Li F.W."/>
            <person name="Perroud P.F."/>
            <person name="Phillips J."/>
            <person name="Ranjan P."/>
            <person name="Rokshar D.S."/>
            <person name="Rothfels C.J."/>
            <person name="Schneider L."/>
            <person name="Shu S."/>
            <person name="Stevenson D.W."/>
            <person name="Thummler F."/>
            <person name="Tillich M."/>
            <person name="Villarreal Aguilar J.C."/>
            <person name="Widiez T."/>
            <person name="Wong G.K."/>
            <person name="Wymore A."/>
            <person name="Zhang Y."/>
            <person name="Zimmer A.D."/>
            <person name="Quatrano R.S."/>
            <person name="Mayer K.F.X."/>
            <person name="Goodstein D."/>
            <person name="Casacuberta J.M."/>
            <person name="Vandepoele K."/>
            <person name="Reski R."/>
            <person name="Cuming A.C."/>
            <person name="Tuskan G.A."/>
            <person name="Maumus F."/>
            <person name="Salse J."/>
            <person name="Schmutz J."/>
            <person name="Rensing S.A."/>
        </authorList>
    </citation>
    <scope>NUCLEOTIDE SEQUENCE [LARGE SCALE GENOMIC DNA]</scope>
    <source>
        <strain evidence="8 9">cv. Gransden 2004</strain>
    </source>
</reference>
<evidence type="ECO:0000256" key="4">
    <source>
        <dbReference type="ARBA" id="ARBA00022989"/>
    </source>
</evidence>
<name>A9TGX2_PHYPA</name>
<evidence type="ECO:0000256" key="5">
    <source>
        <dbReference type="ARBA" id="ARBA00023136"/>
    </source>
</evidence>
<feature type="transmembrane region" description="Helical" evidence="6">
    <location>
        <begin position="46"/>
        <end position="66"/>
    </location>
</feature>
<feature type="transmembrane region" description="Helical" evidence="6">
    <location>
        <begin position="470"/>
        <end position="489"/>
    </location>
</feature>
<gene>
    <name evidence="8" type="primary">LOC112273981</name>
    <name evidence="7" type="ORF">PHYPA_026455</name>
</gene>
<keyword evidence="4 6" id="KW-1133">Transmembrane helix</keyword>
<dbReference type="AlphaFoldDB" id="A9TGX2"/>
<feature type="transmembrane region" description="Helical" evidence="6">
    <location>
        <begin position="231"/>
        <end position="251"/>
    </location>
</feature>
<dbReference type="NCBIfam" id="NF037981">
    <property type="entry name" value="NCS2_1"/>
    <property type="match status" value="1"/>
</dbReference>